<evidence type="ECO:0000256" key="4">
    <source>
        <dbReference type="ARBA" id="ARBA00022801"/>
    </source>
</evidence>
<proteinExistence type="inferred from homology"/>
<name>A0A0S4KWF3_9BACT</name>
<dbReference type="InterPro" id="IPR012337">
    <property type="entry name" value="RNaseH-like_sf"/>
</dbReference>
<dbReference type="NCBIfam" id="TIGR00250">
    <property type="entry name" value="RNAse_H_YqgF"/>
    <property type="match status" value="1"/>
</dbReference>
<dbReference type="InterPro" id="IPR006641">
    <property type="entry name" value="YqgF/RNaseH-like_dom"/>
</dbReference>
<dbReference type="STRING" id="1715989.NITINOP_2530"/>
<dbReference type="Gene3D" id="3.30.420.140">
    <property type="entry name" value="YqgF/RNase H-like domain"/>
    <property type="match status" value="1"/>
</dbReference>
<accession>A0A0S4KWF3</accession>
<dbReference type="Proteomes" id="UP000066284">
    <property type="component" value="Chromosome 1"/>
</dbReference>
<dbReference type="AlphaFoldDB" id="A0A0S4KWF3"/>
<feature type="compositionally biased region" description="Basic and acidic residues" evidence="6">
    <location>
        <begin position="150"/>
        <end position="164"/>
    </location>
</feature>
<comment type="similarity">
    <text evidence="5">Belongs to the YqgF HJR family.</text>
</comment>
<feature type="region of interest" description="Disordered" evidence="6">
    <location>
        <begin position="146"/>
        <end position="193"/>
    </location>
</feature>
<comment type="function">
    <text evidence="5">Could be a nuclease involved in processing of the 5'-end of pre-16S rRNA.</text>
</comment>
<evidence type="ECO:0000256" key="1">
    <source>
        <dbReference type="ARBA" id="ARBA00022490"/>
    </source>
</evidence>
<dbReference type="PANTHER" id="PTHR33317">
    <property type="entry name" value="POLYNUCLEOTIDYL TRANSFERASE, RIBONUCLEASE H-LIKE SUPERFAMILY PROTEIN"/>
    <property type="match status" value="1"/>
</dbReference>
<keyword evidence="2 5" id="KW-0690">Ribosome biogenesis</keyword>
<evidence type="ECO:0000313" key="9">
    <source>
        <dbReference type="Proteomes" id="UP000066284"/>
    </source>
</evidence>
<dbReference type="Pfam" id="PF03652">
    <property type="entry name" value="RuvX"/>
    <property type="match status" value="1"/>
</dbReference>
<comment type="subcellular location">
    <subcellularLocation>
        <location evidence="5">Cytoplasm</location>
    </subcellularLocation>
</comment>
<dbReference type="InterPro" id="IPR037027">
    <property type="entry name" value="YqgF/RNaseH-like_dom_sf"/>
</dbReference>
<dbReference type="InterPro" id="IPR005227">
    <property type="entry name" value="YqgF"/>
</dbReference>
<reference evidence="9" key="1">
    <citation type="submission" date="2015-09" db="EMBL/GenBank/DDBJ databases">
        <authorList>
            <person name="Daims H."/>
        </authorList>
    </citation>
    <scope>NUCLEOTIDE SEQUENCE [LARGE SCALE GENOMIC DNA]</scope>
</reference>
<keyword evidence="3 5" id="KW-0540">Nuclease</keyword>
<protein>
    <recommendedName>
        <fullName evidence="5">Putative pre-16S rRNA nuclease</fullName>
        <ecNumber evidence="5">3.1.-.-</ecNumber>
    </recommendedName>
</protein>
<dbReference type="HAMAP" id="MF_00651">
    <property type="entry name" value="Nuclease_YqgF"/>
    <property type="match status" value="1"/>
</dbReference>
<dbReference type="EMBL" id="LN885086">
    <property type="protein sequence ID" value="CUQ67502.1"/>
    <property type="molecule type" value="Genomic_DNA"/>
</dbReference>
<dbReference type="SUPFAM" id="SSF53098">
    <property type="entry name" value="Ribonuclease H-like"/>
    <property type="match status" value="1"/>
</dbReference>
<dbReference type="OrthoDB" id="9796140at2"/>
<keyword evidence="4 5" id="KW-0378">Hydrolase</keyword>
<keyword evidence="9" id="KW-1185">Reference proteome</keyword>
<feature type="domain" description="YqgF/RNase H-like" evidence="7">
    <location>
        <begin position="3"/>
        <end position="103"/>
    </location>
</feature>
<sequence>MPGRILALDYGTKRIGVALSDELWWTARPLETFERRTLDRDVAHVARLVVSHEVERVVLGLPLQLDGREGPAVQSMREFVVKLEAALSVPLVLWDERMTTKAAEDFLIAADVSRKKRKGAVDRVAASLLLQGYLASLTAATEDSAITDATGERSRSECSSEIPHEASSFTDPSHFGHRRRDRRDGPVSDDPLG</sequence>
<dbReference type="GO" id="GO:0005829">
    <property type="term" value="C:cytosol"/>
    <property type="evidence" value="ECO:0007669"/>
    <property type="project" value="TreeGrafter"/>
</dbReference>
<evidence type="ECO:0000313" key="8">
    <source>
        <dbReference type="EMBL" id="CUQ67502.1"/>
    </source>
</evidence>
<dbReference type="EC" id="3.1.-.-" evidence="5"/>
<dbReference type="CDD" id="cd16964">
    <property type="entry name" value="YqgF"/>
    <property type="match status" value="1"/>
</dbReference>
<dbReference type="SMART" id="SM00732">
    <property type="entry name" value="YqgFc"/>
    <property type="match status" value="1"/>
</dbReference>
<organism evidence="8 9">
    <name type="scientific">Candidatus Nitrospira inopinata</name>
    <dbReference type="NCBI Taxonomy" id="1715989"/>
    <lineage>
        <taxon>Bacteria</taxon>
        <taxon>Pseudomonadati</taxon>
        <taxon>Nitrospirota</taxon>
        <taxon>Nitrospiria</taxon>
        <taxon>Nitrospirales</taxon>
        <taxon>Nitrospiraceae</taxon>
        <taxon>Nitrospira</taxon>
    </lineage>
</organism>
<evidence type="ECO:0000256" key="2">
    <source>
        <dbReference type="ARBA" id="ARBA00022517"/>
    </source>
</evidence>
<gene>
    <name evidence="8" type="ORF">NITINOP_2530</name>
</gene>
<evidence type="ECO:0000256" key="5">
    <source>
        <dbReference type="HAMAP-Rule" id="MF_00651"/>
    </source>
</evidence>
<evidence type="ECO:0000256" key="6">
    <source>
        <dbReference type="SAM" id="MobiDB-lite"/>
    </source>
</evidence>
<dbReference type="KEGG" id="nio:NITINOP_2530"/>
<dbReference type="PANTHER" id="PTHR33317:SF4">
    <property type="entry name" value="POLYNUCLEOTIDYL TRANSFERASE, RIBONUCLEASE H-LIKE SUPERFAMILY PROTEIN"/>
    <property type="match status" value="1"/>
</dbReference>
<dbReference type="RefSeq" id="WP_082633785.1">
    <property type="nucleotide sequence ID" value="NZ_LN885086.1"/>
</dbReference>
<dbReference type="GO" id="GO:0016788">
    <property type="term" value="F:hydrolase activity, acting on ester bonds"/>
    <property type="evidence" value="ECO:0007669"/>
    <property type="project" value="UniProtKB-UniRule"/>
</dbReference>
<dbReference type="GO" id="GO:0000967">
    <property type="term" value="P:rRNA 5'-end processing"/>
    <property type="evidence" value="ECO:0007669"/>
    <property type="project" value="UniProtKB-UniRule"/>
</dbReference>
<keyword evidence="1 5" id="KW-0963">Cytoplasm</keyword>
<evidence type="ECO:0000256" key="3">
    <source>
        <dbReference type="ARBA" id="ARBA00022722"/>
    </source>
</evidence>
<evidence type="ECO:0000259" key="7">
    <source>
        <dbReference type="SMART" id="SM00732"/>
    </source>
</evidence>
<dbReference type="GO" id="GO:0004518">
    <property type="term" value="F:nuclease activity"/>
    <property type="evidence" value="ECO:0007669"/>
    <property type="project" value="UniProtKB-KW"/>
</dbReference>